<reference evidence="2 3" key="1">
    <citation type="journal article" date="2024" name="Front Chem Biol">
        <title>Unveiling the potential of Daldinia eschscholtzii MFLUCC 19-0629 through bioactivity and bioinformatics studies for enhanced sustainable agriculture production.</title>
        <authorList>
            <person name="Brooks S."/>
            <person name="Weaver J.A."/>
            <person name="Klomchit A."/>
            <person name="Alharthi S.A."/>
            <person name="Onlamun T."/>
            <person name="Nurani R."/>
            <person name="Vong T.K."/>
            <person name="Alberti F."/>
            <person name="Greco C."/>
        </authorList>
    </citation>
    <scope>NUCLEOTIDE SEQUENCE [LARGE SCALE GENOMIC DNA]</scope>
    <source>
        <strain evidence="2">MFLUCC 19-0629</strain>
    </source>
</reference>
<evidence type="ECO:0000313" key="2">
    <source>
        <dbReference type="EMBL" id="KAK6952111.1"/>
    </source>
</evidence>
<proteinExistence type="predicted"/>
<evidence type="ECO:0000313" key="3">
    <source>
        <dbReference type="Proteomes" id="UP001369815"/>
    </source>
</evidence>
<feature type="region of interest" description="Disordered" evidence="1">
    <location>
        <begin position="728"/>
        <end position="865"/>
    </location>
</feature>
<dbReference type="Proteomes" id="UP001369815">
    <property type="component" value="Unassembled WGS sequence"/>
</dbReference>
<feature type="compositionally biased region" description="Polar residues" evidence="1">
    <location>
        <begin position="735"/>
        <end position="755"/>
    </location>
</feature>
<name>A0AAX6MIV5_9PEZI</name>
<gene>
    <name evidence="2" type="ORF">Daesc_006642</name>
</gene>
<protein>
    <submittedName>
        <fullName evidence="2">Uncharacterized protein</fullName>
    </submittedName>
</protein>
<dbReference type="EMBL" id="JBANMG010000006">
    <property type="protein sequence ID" value="KAK6952111.1"/>
    <property type="molecule type" value="Genomic_DNA"/>
</dbReference>
<evidence type="ECO:0000256" key="1">
    <source>
        <dbReference type="SAM" id="MobiDB-lite"/>
    </source>
</evidence>
<dbReference type="AlphaFoldDB" id="A0AAX6MIV5"/>
<organism evidence="2 3">
    <name type="scientific">Daldinia eschscholtzii</name>
    <dbReference type="NCBI Taxonomy" id="292717"/>
    <lineage>
        <taxon>Eukaryota</taxon>
        <taxon>Fungi</taxon>
        <taxon>Dikarya</taxon>
        <taxon>Ascomycota</taxon>
        <taxon>Pezizomycotina</taxon>
        <taxon>Sordariomycetes</taxon>
        <taxon>Xylariomycetidae</taxon>
        <taxon>Xylariales</taxon>
        <taxon>Hypoxylaceae</taxon>
        <taxon>Daldinia</taxon>
    </lineage>
</organism>
<feature type="compositionally biased region" description="Basic residues" evidence="1">
    <location>
        <begin position="759"/>
        <end position="771"/>
    </location>
</feature>
<keyword evidence="3" id="KW-1185">Reference proteome</keyword>
<feature type="compositionally biased region" description="Basic and acidic residues" evidence="1">
    <location>
        <begin position="795"/>
        <end position="817"/>
    </location>
</feature>
<accession>A0AAX6MIV5</accession>
<sequence length="865" mass="97398">MSAAKWTPGSTGRTLTPSAPTFVPVDIKASNEVLDATFVTHTIPDISPDSGVIGLCAVPHERAGKHDLGWHIADFLAFKALLCGETHPRAQTWLSQCDIASMVKDNPDYYAHGEDRRLVNIAAVASSYTDGYRNLLKRDDGIQVESSAEKLMEDFLTTLSQKSKIAKENGLPLIIVICGLTTAEQDVFFGETDPRIRLTSGKMREVLEDHTDVTIITPALFSAGWLINPSFCESPARKVRANRTDFLARQFGAIFAKDLVDHFLSWSCPYIDWDQLGNDEKDGRYPGPARLSKEQQDAIEAFKVKIHNALAGRLSAGHTNHSFNFEVGNDDWQNLVGPRKHKSLSYFKQKWEKLGVSTGATTNEPRLEFLGSAFGGNKVSQERHIKHIVYDSFAAWPGYWALPFGRSARAAFHMFIGNENPDYRDCHEIFNIMEHRSTSAVVADMALKYFGIPRPYEERCRDWDELKWINESTDTTHLAVNRLFGEISRYIPEVNVPPGVNPNPLSVIQRRLEVPASYLSVAIYNYSLARPRPTQTIVNRIATCKYMKISPPLIATDKHPVFQEVKTRQTELLFKDLEMHEKCSAWLGSINLPIRPRDHIIPPKELTEAAQESTSVSSWSPPTSGIRKLTLDPFVAVESRGEVSEAVSRPPSKAESRLDALAANLPSDMKQLLPDVDMQLGIRTLLQERDNLVSELMNSPPEKLLEIREKMAENQELLIFMENLAREKGTKSEKSSYGSEKNTKTVSSSTRQDTSSIHDRKRTPHQSRARKVYSPDQGTRRHLRRSWRDVDEENEARIGTEARNLPKEVQEMLKVRPEWPPLNSPKEAKPSSSTQPATKKKESEVKAQSSVWIPPHLRGLPRANI</sequence>
<comment type="caution">
    <text evidence="2">The sequence shown here is derived from an EMBL/GenBank/DDBJ whole genome shotgun (WGS) entry which is preliminary data.</text>
</comment>